<protein>
    <submittedName>
        <fullName evidence="2">Uncharacterized protein</fullName>
    </submittedName>
</protein>
<name>A0A919N1Y1_9ACTN</name>
<keyword evidence="3" id="KW-1185">Reference proteome</keyword>
<proteinExistence type="predicted"/>
<evidence type="ECO:0000313" key="2">
    <source>
        <dbReference type="EMBL" id="GIE98107.1"/>
    </source>
</evidence>
<accession>A0A919N1Y1</accession>
<dbReference type="EMBL" id="BOMV01000060">
    <property type="protein sequence ID" value="GIE98107.1"/>
    <property type="molecule type" value="Genomic_DNA"/>
</dbReference>
<feature type="compositionally biased region" description="Pro residues" evidence="1">
    <location>
        <begin position="186"/>
        <end position="199"/>
    </location>
</feature>
<evidence type="ECO:0000256" key="1">
    <source>
        <dbReference type="SAM" id="MobiDB-lite"/>
    </source>
</evidence>
<reference evidence="2" key="1">
    <citation type="submission" date="2021-01" db="EMBL/GenBank/DDBJ databases">
        <title>Whole genome shotgun sequence of Actinoplanes rishiriensis NBRC 108556.</title>
        <authorList>
            <person name="Komaki H."/>
            <person name="Tamura T."/>
        </authorList>
    </citation>
    <scope>NUCLEOTIDE SEQUENCE</scope>
    <source>
        <strain evidence="2">NBRC 108556</strain>
    </source>
</reference>
<feature type="compositionally biased region" description="Pro residues" evidence="1">
    <location>
        <begin position="1"/>
        <end position="10"/>
    </location>
</feature>
<evidence type="ECO:0000313" key="3">
    <source>
        <dbReference type="Proteomes" id="UP000636960"/>
    </source>
</evidence>
<feature type="region of interest" description="Disordered" evidence="1">
    <location>
        <begin position="103"/>
        <end position="227"/>
    </location>
</feature>
<comment type="caution">
    <text evidence="2">The sequence shown here is derived from an EMBL/GenBank/DDBJ whole genome shotgun (WGS) entry which is preliminary data.</text>
</comment>
<sequence>MTGPTPPRRPPLTRRTAEHLLRRDSRARAGRPDLADLLDAAAAPARPAELAGRTEALAGFRTRPSRRRRPHLASLLTVKAAAAAVLTAATGGAALAAATGALPVTPHPATTTFSPAATSSPSESPSAADHTFRPPRSTAPPAPSASPRKSCSDAPLVSPRPTGDRSAPSRFEHTAKPAGCPREAPTFPPPPLSPSPNPFPSGGTGPREEPDCQQWCPPAPDETRPRP</sequence>
<feature type="region of interest" description="Disordered" evidence="1">
    <location>
        <begin position="1"/>
        <end position="32"/>
    </location>
</feature>
<dbReference type="RefSeq" id="WP_203785143.1">
    <property type="nucleotide sequence ID" value="NZ_BOMV01000060.1"/>
</dbReference>
<gene>
    <name evidence="2" type="ORF">Ari01nite_55720</name>
</gene>
<feature type="compositionally biased region" description="Basic and acidic residues" evidence="1">
    <location>
        <begin position="15"/>
        <end position="32"/>
    </location>
</feature>
<organism evidence="2 3">
    <name type="scientific">Paractinoplanes rishiriensis</name>
    <dbReference type="NCBI Taxonomy" id="1050105"/>
    <lineage>
        <taxon>Bacteria</taxon>
        <taxon>Bacillati</taxon>
        <taxon>Actinomycetota</taxon>
        <taxon>Actinomycetes</taxon>
        <taxon>Micromonosporales</taxon>
        <taxon>Micromonosporaceae</taxon>
        <taxon>Paractinoplanes</taxon>
    </lineage>
</organism>
<feature type="compositionally biased region" description="Low complexity" evidence="1">
    <location>
        <begin position="103"/>
        <end position="128"/>
    </location>
</feature>
<dbReference type="Proteomes" id="UP000636960">
    <property type="component" value="Unassembled WGS sequence"/>
</dbReference>
<dbReference type="AlphaFoldDB" id="A0A919N1Y1"/>